<comment type="caution">
    <text evidence="1">The sequence shown here is derived from an EMBL/GenBank/DDBJ whole genome shotgun (WGS) entry which is preliminary data.</text>
</comment>
<dbReference type="InterPro" id="IPR042257">
    <property type="entry name" value="DGOK_C"/>
</dbReference>
<reference evidence="1 2" key="1">
    <citation type="submission" date="2019-06" db="EMBL/GenBank/DDBJ databases">
        <title>Taxogenomics and systematics of the genus Pantoea.</title>
        <authorList>
            <person name="Tambong J.T."/>
        </authorList>
    </citation>
    <scope>NUCLEOTIDE SEQUENCE [LARGE SCALE GENOMIC DNA]</scope>
    <source>
        <strain evidence="1 2">LMG 24197</strain>
    </source>
</reference>
<dbReference type="GeneID" id="90519215"/>
<name>A0ABY2ZNK5_9GAMM</name>
<dbReference type="Gene3D" id="3.30.420.300">
    <property type="entry name" value="2-keto-3-deoxy-galactonokinase, substrate binding domain"/>
    <property type="match status" value="1"/>
</dbReference>
<evidence type="ECO:0000313" key="2">
    <source>
        <dbReference type="Proteomes" id="UP000315469"/>
    </source>
</evidence>
<keyword evidence="2" id="KW-1185">Reference proteome</keyword>
<proteinExistence type="predicted"/>
<accession>A0ABY2ZNK5</accession>
<organism evidence="1 2">
    <name type="scientific">Pantoea eucalypti</name>
    <dbReference type="NCBI Taxonomy" id="470933"/>
    <lineage>
        <taxon>Bacteria</taxon>
        <taxon>Pseudomonadati</taxon>
        <taxon>Pseudomonadota</taxon>
        <taxon>Gammaproteobacteria</taxon>
        <taxon>Enterobacterales</taxon>
        <taxon>Erwiniaceae</taxon>
        <taxon>Pantoea</taxon>
    </lineage>
</organism>
<dbReference type="RefSeq" id="WP_140916055.1">
    <property type="nucleotide sequence ID" value="NZ_CP045720.1"/>
</dbReference>
<dbReference type="Pfam" id="PF05035">
    <property type="entry name" value="DGOK"/>
    <property type="match status" value="1"/>
</dbReference>
<dbReference type="EMBL" id="VHJB01000065">
    <property type="protein sequence ID" value="TPV36088.1"/>
    <property type="molecule type" value="Genomic_DNA"/>
</dbReference>
<evidence type="ECO:0000313" key="1">
    <source>
        <dbReference type="EMBL" id="TPV36088.1"/>
    </source>
</evidence>
<sequence>MSSYIAIDWGSTNLRAWHYDKGECVDQRRSEAGVTRLAGRTAAEVFDDVTAGWPVDRVPVIMAGMVGSNAGWQPVPYLGCPMALDQLASHLTHVADKAWIVPGLSIERDDNDNVMRGEETQLLGATTLHAASLYVMPGTHAKWVDVEGLEVRDFRTVMTGELHHLLLNHSLIGAGLPEQQENNVAFQEGIERGAQDASILSRLFEVRAAHVLGTRDRRHVSEFLSGLLIGHEVALMTKQSTTYTRQPLVIIAGDALACRYQQALQFIGLESVTLEGDRAFQHGIRSIANVLAN</sequence>
<protein>
    <submittedName>
        <fullName evidence="1">2-dehydro-3-deoxygalactonokinase</fullName>
    </submittedName>
</protein>
<dbReference type="InterPro" id="IPR007729">
    <property type="entry name" value="DGOK"/>
</dbReference>
<dbReference type="Proteomes" id="UP000315469">
    <property type="component" value="Unassembled WGS sequence"/>
</dbReference>
<dbReference type="Gene3D" id="3.30.420.310">
    <property type="entry name" value="2-keto-3-deoxy-galactonokinase, C-terminal domain"/>
    <property type="match status" value="1"/>
</dbReference>
<gene>
    <name evidence="1" type="ORF">FJW02_12430</name>
</gene>
<dbReference type="CDD" id="cd24012">
    <property type="entry name" value="ASKHA_NBD_KDGal-kinase"/>
    <property type="match status" value="1"/>
</dbReference>
<dbReference type="InterPro" id="IPR042258">
    <property type="entry name" value="DGOK_N"/>
</dbReference>